<keyword evidence="7 8" id="KW-0413">Isomerase</keyword>
<dbReference type="InterPro" id="IPR035516">
    <property type="entry name" value="Gyrase/topoIV_suA_C"/>
</dbReference>
<dbReference type="Gene3D" id="3.90.199.10">
    <property type="entry name" value="Topoisomerase II, domain 5"/>
    <property type="match status" value="1"/>
</dbReference>
<dbReference type="EC" id="5.6.2.2" evidence="8"/>
<dbReference type="GO" id="GO:0009330">
    <property type="term" value="C:DNA topoisomerase type II (double strand cut, ATP-hydrolyzing) complex"/>
    <property type="evidence" value="ECO:0007669"/>
    <property type="project" value="TreeGrafter"/>
</dbReference>
<accession>A0A7L9RS60</accession>
<dbReference type="InterPro" id="IPR002205">
    <property type="entry name" value="Topo_IIA_dom_A"/>
</dbReference>
<comment type="subcellular location">
    <subcellularLocation>
        <location evidence="8">Cytoplasm</location>
    </subcellularLocation>
</comment>
<dbReference type="FunFam" id="3.90.199.10:FF:000001">
    <property type="entry name" value="DNA gyrase subunit A"/>
    <property type="match status" value="1"/>
</dbReference>
<reference evidence="11 12" key="1">
    <citation type="submission" date="2020-06" db="EMBL/GenBank/DDBJ databases">
        <title>The endosymbiont of the kinetoplastid Bodo saltans is a Paracaedibacter-like alpha-proteobacterium possessing a putative toxin-antitoxin system.</title>
        <authorList>
            <person name="Midha S."/>
            <person name="Rigden D.J."/>
            <person name="Siozios S."/>
            <person name="Hurst G.D.D."/>
            <person name="Jackson A.P."/>
        </authorList>
    </citation>
    <scope>NUCLEOTIDE SEQUENCE [LARGE SCALE GENOMIC DNA]</scope>
    <source>
        <strain evidence="11">Lake Konstanz</strain>
    </source>
</reference>
<dbReference type="GO" id="GO:0005694">
    <property type="term" value="C:chromosome"/>
    <property type="evidence" value="ECO:0007669"/>
    <property type="project" value="InterPro"/>
</dbReference>
<dbReference type="Gene3D" id="3.30.1360.40">
    <property type="match status" value="1"/>
</dbReference>
<comment type="function">
    <text evidence="8">A type II topoisomerase that negatively supercoils closed circular double-stranded (ds) DNA in an ATP-dependent manner to modulate DNA topology and maintain chromosomes in an underwound state. Negative supercoiling favors strand separation, and DNA replication, transcription, recombination and repair, all of which involve strand separation. Also able to catalyze the interconversion of other topological isomers of dsDNA rings, including catenanes and knotted rings. Type II topoisomerases break and join 2 DNA strands simultaneously in an ATP-dependent manner.</text>
</comment>
<name>A0A7L9RS60_9PROT</name>
<comment type="catalytic activity">
    <reaction evidence="1 8 9">
        <text>ATP-dependent breakage, passage and rejoining of double-stranded DNA.</text>
        <dbReference type="EC" id="5.6.2.2"/>
    </reaction>
</comment>
<dbReference type="FunFam" id="1.10.268.10:FF:000001">
    <property type="entry name" value="DNA gyrase subunit A"/>
    <property type="match status" value="1"/>
</dbReference>
<evidence type="ECO:0000313" key="11">
    <source>
        <dbReference type="EMBL" id="QOL19392.1"/>
    </source>
</evidence>
<evidence type="ECO:0000256" key="7">
    <source>
        <dbReference type="ARBA" id="ARBA00023235"/>
    </source>
</evidence>
<evidence type="ECO:0000256" key="9">
    <source>
        <dbReference type="PROSITE-ProRule" id="PRU01384"/>
    </source>
</evidence>
<dbReference type="Gene3D" id="2.120.10.90">
    <property type="entry name" value="DNA gyrase/topoisomerase IV, subunit A, C-terminal"/>
    <property type="match status" value="1"/>
</dbReference>
<dbReference type="AlphaFoldDB" id="A0A7L9RS60"/>
<dbReference type="Gene3D" id="1.10.268.10">
    <property type="entry name" value="Topoisomerase, domain 3"/>
    <property type="match status" value="1"/>
</dbReference>
<gene>
    <name evidence="8 11" type="primary">gyrA</name>
    <name evidence="11" type="ORF">CPBP_00144</name>
</gene>
<dbReference type="SMART" id="SM00434">
    <property type="entry name" value="TOP4c"/>
    <property type="match status" value="1"/>
</dbReference>
<evidence type="ECO:0000256" key="5">
    <source>
        <dbReference type="ARBA" id="ARBA00023029"/>
    </source>
</evidence>
<evidence type="ECO:0000256" key="4">
    <source>
        <dbReference type="ARBA" id="ARBA00022840"/>
    </source>
</evidence>
<feature type="active site" description="O-(5'-phospho-DNA)-tyrosine intermediate" evidence="8 9">
    <location>
        <position position="127"/>
    </location>
</feature>
<evidence type="ECO:0000313" key="12">
    <source>
        <dbReference type="Proteomes" id="UP000594001"/>
    </source>
</evidence>
<dbReference type="Pfam" id="PF03989">
    <property type="entry name" value="DNA_gyraseA_C"/>
    <property type="match status" value="6"/>
</dbReference>
<keyword evidence="5 8" id="KW-0799">Topoisomerase</keyword>
<evidence type="ECO:0000256" key="1">
    <source>
        <dbReference type="ARBA" id="ARBA00000185"/>
    </source>
</evidence>
<dbReference type="InterPro" id="IPR005743">
    <property type="entry name" value="GyrA"/>
</dbReference>
<dbReference type="GO" id="GO:0005737">
    <property type="term" value="C:cytoplasm"/>
    <property type="evidence" value="ECO:0007669"/>
    <property type="project" value="UniProtKB-SubCell"/>
</dbReference>
<keyword evidence="4 8" id="KW-0067">ATP-binding</keyword>
<keyword evidence="6 8" id="KW-0238">DNA-binding</keyword>
<dbReference type="InterPro" id="IPR013760">
    <property type="entry name" value="Topo_IIA-like_dom_sf"/>
</dbReference>
<dbReference type="EMBL" id="CP054719">
    <property type="protein sequence ID" value="QOL19392.1"/>
    <property type="molecule type" value="Genomic_DNA"/>
</dbReference>
<evidence type="ECO:0000256" key="3">
    <source>
        <dbReference type="ARBA" id="ARBA00022741"/>
    </source>
</evidence>
<dbReference type="Pfam" id="PF00521">
    <property type="entry name" value="DNA_topoisoIV"/>
    <property type="match status" value="1"/>
</dbReference>
<dbReference type="GO" id="GO:0006261">
    <property type="term" value="P:DNA-templated DNA replication"/>
    <property type="evidence" value="ECO:0007669"/>
    <property type="project" value="UniProtKB-UniRule"/>
</dbReference>
<dbReference type="NCBIfam" id="NF004043">
    <property type="entry name" value="PRK05560.1"/>
    <property type="match status" value="1"/>
</dbReference>
<dbReference type="CDD" id="cd00187">
    <property type="entry name" value="TOP4c"/>
    <property type="match status" value="1"/>
</dbReference>
<evidence type="ECO:0000256" key="2">
    <source>
        <dbReference type="ARBA" id="ARBA00008263"/>
    </source>
</evidence>
<organism evidence="11 12">
    <name type="scientific">Candidatus Bodocaedibacter vickermanii</name>
    <dbReference type="NCBI Taxonomy" id="2741701"/>
    <lineage>
        <taxon>Bacteria</taxon>
        <taxon>Pseudomonadati</taxon>
        <taxon>Pseudomonadota</taxon>
        <taxon>Alphaproteobacteria</taxon>
        <taxon>Holosporales</taxon>
        <taxon>Candidatus Paracaedibacteraceae</taxon>
        <taxon>Candidatus Bodocaedibacter</taxon>
    </lineage>
</organism>
<dbReference type="InterPro" id="IPR006691">
    <property type="entry name" value="GyrA/parC_rep"/>
</dbReference>
<feature type="domain" description="Topo IIA-type catalytic" evidence="10">
    <location>
        <begin position="39"/>
        <end position="532"/>
    </location>
</feature>
<protein>
    <recommendedName>
        <fullName evidence="8">DNA gyrase subunit A</fullName>
        <ecNumber evidence="8">5.6.2.2</ecNumber>
    </recommendedName>
</protein>
<comment type="miscellaneous">
    <text evidence="8">Few gyrases are as efficient as E.coli at forming negative supercoils. Not all organisms have 2 type II topoisomerases; in organisms with a single type II topoisomerase this enzyme also has to decatenate newly replicated chromosomes.</text>
</comment>
<dbReference type="GO" id="GO:0005524">
    <property type="term" value="F:ATP binding"/>
    <property type="evidence" value="ECO:0007669"/>
    <property type="project" value="UniProtKB-UniRule"/>
</dbReference>
<dbReference type="GO" id="GO:0006265">
    <property type="term" value="P:DNA topological change"/>
    <property type="evidence" value="ECO:0007669"/>
    <property type="project" value="UniProtKB-UniRule"/>
</dbReference>
<evidence type="ECO:0000256" key="6">
    <source>
        <dbReference type="ARBA" id="ARBA00023125"/>
    </source>
</evidence>
<dbReference type="KEGG" id="pbal:CPBP_00144"/>
<dbReference type="NCBIfam" id="NF004044">
    <property type="entry name" value="PRK05561.1"/>
    <property type="match status" value="1"/>
</dbReference>
<feature type="short sequence motif" description="GyrA-box" evidence="8">
    <location>
        <begin position="553"/>
        <end position="559"/>
    </location>
</feature>
<evidence type="ECO:0000256" key="8">
    <source>
        <dbReference type="HAMAP-Rule" id="MF_01897"/>
    </source>
</evidence>
<dbReference type="InterPro" id="IPR013758">
    <property type="entry name" value="Topo_IIA_A/C_ab"/>
</dbReference>
<comment type="similarity">
    <text evidence="2 8">Belongs to the type II topoisomerase GyrA/ParC subunit family.</text>
</comment>
<dbReference type="InterPro" id="IPR013757">
    <property type="entry name" value="Topo_IIA_A_a_sf"/>
</dbReference>
<comment type="subunit">
    <text evidence="8">Heterotetramer, composed of two GyrA and two GyrB chains. In the heterotetramer, GyrA contains the active site tyrosine that forms a transient covalent intermediate with DNA, while GyrB binds cofactors and catalyzes ATP hydrolysis.</text>
</comment>
<dbReference type="SUPFAM" id="SSF101904">
    <property type="entry name" value="GyrA/ParC C-terminal domain-like"/>
    <property type="match status" value="1"/>
</dbReference>
<sequence length="901" mass="101333">MSDKKNSVLDTDIRAVSIEHEMKSSYLDYAMSVIVGRALPDIRDGLKPVHRRILFSMKQDGYDYNKPFKKSAYIVGGVMARFHPHGDSAIYHSMVRMAQSFSLRVPLIQGQGNFGSMDGDPPASFRYTEARMSKAAHAMTEDIDKDTVNFRPNYDETLLEPSVLPARFPNLLVNGAEGIAVGMATSVPTHNLSEVIDACCAFVDNRDITIEELMEFVKGPDFPTGAIILGRSNILQAYRTGRGSIIVRGRTEIEEIRKGRMAIIISEIPYQVNKAKMVERIAETVKLKIIEGISEIRDESNRTGVRVVVELKKDASPDVVLNQLFKFTPLQTSISFNVLALYNNRPELLNLQQIIKAFVEFREEVITRRSRFLLRKAREKANLLVGLGVAVANIDEVIRIIRAASDPKTAKENLLAREWDTKDIAPFIQLVTGEEVLLKTYQMSEEQAKAILDLRLHRLTGLEREKILDDLKEVVAEIERLLDILSDKAVLYALLKQEMIEVKDQFGTPRKTEIQEGEFEHDIEDLIEREDMVVTVTMSGYIRRSSLLLYRAQRRGGKGRSGMATRDEDAVQDLFVANTHTPLLFFTTHGQCYKLKVYRLPEGTLQSRGKALVNLLPLEAGERIATIMPMPEDEAEWANMFIMFATNRGNVRRNRLSDFTQIRSSGKKAIRLDEGENLISVQPCYDTQDVLLASRDGKSIRFSVTDIRVFAGRDSNGVRAIRLAGENEVVSMSLLNSIDFTIEERNAYLKMRRLDDDSVAEDDDESTAEVTLTEERFKELQAKEEYILTLTDKGYGKRTSSFEYRVTHRGGQGLTNIGLSAKNGKVISSFPVGHGDDIVLMSDASTTIRCPVEGVRICGRTSQGVIVIRLAENEKVISTTRLDESKIVQDDAIDIEVGIEE</sequence>
<proteinExistence type="inferred from homology"/>
<keyword evidence="3 8" id="KW-0547">Nucleotide-binding</keyword>
<keyword evidence="12" id="KW-1185">Reference proteome</keyword>
<dbReference type="Proteomes" id="UP000594001">
    <property type="component" value="Chromosome"/>
</dbReference>
<dbReference type="PROSITE" id="PS52040">
    <property type="entry name" value="TOPO_IIA"/>
    <property type="match status" value="1"/>
</dbReference>
<dbReference type="GO" id="GO:0034335">
    <property type="term" value="F:DNA negative supercoiling activity"/>
    <property type="evidence" value="ECO:0007669"/>
    <property type="project" value="UniProtKB-ARBA"/>
</dbReference>
<dbReference type="HAMAP" id="MF_01897">
    <property type="entry name" value="GyrA"/>
    <property type="match status" value="1"/>
</dbReference>
<dbReference type="PANTHER" id="PTHR43493">
    <property type="entry name" value="DNA GYRASE/TOPOISOMERASE SUBUNIT A"/>
    <property type="match status" value="1"/>
</dbReference>
<keyword evidence="8" id="KW-0963">Cytoplasm</keyword>
<dbReference type="PANTHER" id="PTHR43493:SF5">
    <property type="entry name" value="DNA GYRASE SUBUNIT A, CHLOROPLASTIC_MITOCHONDRIAL"/>
    <property type="match status" value="1"/>
</dbReference>
<dbReference type="FunFam" id="3.30.1360.40:FF:000002">
    <property type="entry name" value="DNA gyrase subunit A"/>
    <property type="match status" value="1"/>
</dbReference>
<dbReference type="InterPro" id="IPR050220">
    <property type="entry name" value="Type_II_DNA_Topoisomerases"/>
</dbReference>
<evidence type="ECO:0000259" key="10">
    <source>
        <dbReference type="PROSITE" id="PS52040"/>
    </source>
</evidence>
<dbReference type="GO" id="GO:0003677">
    <property type="term" value="F:DNA binding"/>
    <property type="evidence" value="ECO:0007669"/>
    <property type="project" value="UniProtKB-UniRule"/>
</dbReference>
<dbReference type="NCBIfam" id="TIGR01063">
    <property type="entry name" value="gyrA"/>
    <property type="match status" value="1"/>
</dbReference>
<dbReference type="SUPFAM" id="SSF56719">
    <property type="entry name" value="Type II DNA topoisomerase"/>
    <property type="match status" value="1"/>
</dbReference>
<dbReference type="RefSeq" id="WP_350332145.1">
    <property type="nucleotide sequence ID" value="NZ_CP054719.1"/>
</dbReference>